<dbReference type="SUPFAM" id="SSF52980">
    <property type="entry name" value="Restriction endonuclease-like"/>
    <property type="match status" value="1"/>
</dbReference>
<protein>
    <submittedName>
        <fullName evidence="2">Endonuclease domain-containing protein</fullName>
    </submittedName>
</protein>
<feature type="domain" description="DUF559" evidence="1">
    <location>
        <begin position="184"/>
        <end position="236"/>
    </location>
</feature>
<dbReference type="InterPro" id="IPR011335">
    <property type="entry name" value="Restrct_endonuc-II-like"/>
</dbReference>
<dbReference type="InterPro" id="IPR007569">
    <property type="entry name" value="DUF559"/>
</dbReference>
<dbReference type="Pfam" id="PF04480">
    <property type="entry name" value="DUF559"/>
    <property type="match status" value="1"/>
</dbReference>
<name>A0ABW0FHW7_9MICO</name>
<keyword evidence="2" id="KW-0378">Hydrolase</keyword>
<accession>A0ABW0FHW7</accession>
<dbReference type="Gene3D" id="3.40.960.10">
    <property type="entry name" value="VSR Endonuclease"/>
    <property type="match status" value="1"/>
</dbReference>
<proteinExistence type="predicted"/>
<dbReference type="GeneID" id="303297045"/>
<dbReference type="RefSeq" id="WP_343923533.1">
    <property type="nucleotide sequence ID" value="NZ_BAAAIR010000034.1"/>
</dbReference>
<keyword evidence="2" id="KW-0540">Nuclease</keyword>
<comment type="caution">
    <text evidence="2">The sequence shown here is derived from an EMBL/GenBank/DDBJ whole genome shotgun (WGS) entry which is preliminary data.</text>
</comment>
<evidence type="ECO:0000259" key="1">
    <source>
        <dbReference type="Pfam" id="PF04480"/>
    </source>
</evidence>
<dbReference type="EMBL" id="JBHSLN010000023">
    <property type="protein sequence ID" value="MFC5297970.1"/>
    <property type="molecule type" value="Genomic_DNA"/>
</dbReference>
<organism evidence="2 3">
    <name type="scientific">Brachybacterium tyrofermentans</name>
    <dbReference type="NCBI Taxonomy" id="47848"/>
    <lineage>
        <taxon>Bacteria</taxon>
        <taxon>Bacillati</taxon>
        <taxon>Actinomycetota</taxon>
        <taxon>Actinomycetes</taxon>
        <taxon>Micrococcales</taxon>
        <taxon>Dermabacteraceae</taxon>
        <taxon>Brachybacterium</taxon>
    </lineage>
</organism>
<keyword evidence="3" id="KW-1185">Reference proteome</keyword>
<dbReference type="GO" id="GO:0004519">
    <property type="term" value="F:endonuclease activity"/>
    <property type="evidence" value="ECO:0007669"/>
    <property type="project" value="UniProtKB-KW"/>
</dbReference>
<gene>
    <name evidence="2" type="ORF">ACFPK8_10655</name>
</gene>
<sequence>MDAQPAGVREVARILQRRVIPGSLICHVTAAELLGLPLPEKLTWEGGATIHCTVQPEQKRGSARKLTVHVRRDRPSLVVDGVTVEHPFSVLLDLAPLLSHDELVACIDSLGSRIRVSGGLTVDAVRTACRGRRARGIRALRAAVRDARDWVDSPRETTTRLMVIRAGYPEPETNRPVRDPVTGKEYWIDLAYPAWKIAIEYDGKRHFTEEQARKDHAKDELLHRDGWAVLRITVEDHKDSKDFFALLDEAIRTAEQRIRAHSEAVDQRPAA</sequence>
<evidence type="ECO:0000313" key="2">
    <source>
        <dbReference type="EMBL" id="MFC5297970.1"/>
    </source>
</evidence>
<evidence type="ECO:0000313" key="3">
    <source>
        <dbReference type="Proteomes" id="UP001595937"/>
    </source>
</evidence>
<dbReference type="Proteomes" id="UP001595937">
    <property type="component" value="Unassembled WGS sequence"/>
</dbReference>
<keyword evidence="2" id="KW-0255">Endonuclease</keyword>
<reference evidence="3" key="1">
    <citation type="journal article" date="2019" name="Int. J. Syst. Evol. Microbiol.">
        <title>The Global Catalogue of Microorganisms (GCM) 10K type strain sequencing project: providing services to taxonomists for standard genome sequencing and annotation.</title>
        <authorList>
            <consortium name="The Broad Institute Genomics Platform"/>
            <consortium name="The Broad Institute Genome Sequencing Center for Infectious Disease"/>
            <person name="Wu L."/>
            <person name="Ma J."/>
        </authorList>
    </citation>
    <scope>NUCLEOTIDE SEQUENCE [LARGE SCALE GENOMIC DNA]</scope>
    <source>
        <strain evidence="3">CGMCC 1.16455</strain>
    </source>
</reference>